<sequence>MSNDERPRATIRLRPAPGARPGTGTQRAAPAAREAPRLPAARAETMLTRSTPQARITGRGVLQVNLNRPPGTGADLDLGCMAAFTDGTCAAVQPLGNNFGSLARWPYMELDQDDRTGASSDGETVRVDLERRELFRQLLFHVYVYSGAVDFRSLGATATVTAPSGGFRIALDDSPEGATGCAIALATPAEGGLTVSREVRWFTGTPRHSVQEQMDSAYGFGLTWVRMRKD</sequence>
<evidence type="ECO:0000256" key="1">
    <source>
        <dbReference type="SAM" id="MobiDB-lite"/>
    </source>
</evidence>
<protein>
    <submittedName>
        <fullName evidence="2">Tellurium resistance protein</fullName>
    </submittedName>
</protein>
<reference evidence="2" key="1">
    <citation type="submission" date="2022-10" db="EMBL/GenBank/DDBJ databases">
        <title>The complete genomes of actinobacterial strains from the NBC collection.</title>
        <authorList>
            <person name="Joergensen T.S."/>
            <person name="Alvarez Arevalo M."/>
            <person name="Sterndorff E.B."/>
            <person name="Faurdal D."/>
            <person name="Vuksanovic O."/>
            <person name="Mourched A.-S."/>
            <person name="Charusanti P."/>
            <person name="Shaw S."/>
            <person name="Blin K."/>
            <person name="Weber T."/>
        </authorList>
    </citation>
    <scope>NUCLEOTIDE SEQUENCE</scope>
    <source>
        <strain evidence="2">NBC_01393</strain>
    </source>
</reference>
<organism evidence="2">
    <name type="scientific">Streptomyces sp. NBC_01393</name>
    <dbReference type="NCBI Taxonomy" id="2903851"/>
    <lineage>
        <taxon>Bacteria</taxon>
        <taxon>Bacillati</taxon>
        <taxon>Actinomycetota</taxon>
        <taxon>Actinomycetes</taxon>
        <taxon>Kitasatosporales</taxon>
        <taxon>Streptomycetaceae</taxon>
        <taxon>Streptomyces</taxon>
    </lineage>
</organism>
<feature type="region of interest" description="Disordered" evidence="1">
    <location>
        <begin position="1"/>
        <end position="40"/>
    </location>
</feature>
<dbReference type="AlphaFoldDB" id="A0AAU3HY96"/>
<name>A0AAU3HY96_9ACTN</name>
<dbReference type="CDD" id="cd06974">
    <property type="entry name" value="TerD_like"/>
    <property type="match status" value="1"/>
</dbReference>
<accession>A0AAU3HY96</accession>
<feature type="compositionally biased region" description="Low complexity" evidence="1">
    <location>
        <begin position="27"/>
        <end position="40"/>
    </location>
</feature>
<proteinExistence type="predicted"/>
<dbReference type="InterPro" id="IPR003325">
    <property type="entry name" value="TerD"/>
</dbReference>
<dbReference type="EMBL" id="CP109546">
    <property type="protein sequence ID" value="WTZ09892.1"/>
    <property type="molecule type" value="Genomic_DNA"/>
</dbReference>
<evidence type="ECO:0000313" key="2">
    <source>
        <dbReference type="EMBL" id="WTZ09892.1"/>
    </source>
</evidence>
<gene>
    <name evidence="2" type="ORF">OG699_18990</name>
</gene>